<accession>A0ABS1BF95</accession>
<keyword evidence="4" id="KW-0812">Transmembrane</keyword>
<proteinExistence type="predicted"/>
<dbReference type="PANTHER" id="PTHR10434">
    <property type="entry name" value="1-ACYL-SN-GLYCEROL-3-PHOSPHATE ACYLTRANSFERASE"/>
    <property type="match status" value="1"/>
</dbReference>
<name>A0ABS1BF95_9SPHI</name>
<evidence type="ECO:0000313" key="7">
    <source>
        <dbReference type="Proteomes" id="UP000660024"/>
    </source>
</evidence>
<dbReference type="CDD" id="cd07989">
    <property type="entry name" value="LPLAT_AGPAT-like"/>
    <property type="match status" value="1"/>
</dbReference>
<keyword evidence="2" id="KW-0808">Transferase</keyword>
<dbReference type="SUPFAM" id="SSF69593">
    <property type="entry name" value="Glycerol-3-phosphate (1)-acyltransferase"/>
    <property type="match status" value="1"/>
</dbReference>
<dbReference type="PANTHER" id="PTHR10434:SF11">
    <property type="entry name" value="1-ACYL-SN-GLYCEROL-3-PHOSPHATE ACYLTRANSFERASE"/>
    <property type="match status" value="1"/>
</dbReference>
<feature type="transmembrane region" description="Helical" evidence="4">
    <location>
        <begin position="12"/>
        <end position="32"/>
    </location>
</feature>
<evidence type="ECO:0000313" key="6">
    <source>
        <dbReference type="EMBL" id="MBK0381527.1"/>
    </source>
</evidence>
<dbReference type="EMBL" id="JAEHFY010000001">
    <property type="protein sequence ID" value="MBK0381527.1"/>
    <property type="molecule type" value="Genomic_DNA"/>
</dbReference>
<sequence>MKRIIGHIFSPLHHLGFFLVLIIFQPIQWLCYKLGGYKAHKSSVDIMNFFLLIPYYFVFDFISFKNEQNLPIDRPIIFVANHQSMYDIPPLIYFLRKYHAKFISKIELTKNIPSISFNLKYGGGANIDRSDKKQSLGEIMKLGQRMRDNNWSTVIFPEGTRSKTGKMKEFQIGGIATILKKAPNALIVPIAIENSWKMVRYGLFWLNAFIPLKFTVLTPIEPAGKDIVELVKELEIAVKNVVEKDLD</sequence>
<dbReference type="GO" id="GO:0016746">
    <property type="term" value="F:acyltransferase activity"/>
    <property type="evidence" value="ECO:0007669"/>
    <property type="project" value="UniProtKB-KW"/>
</dbReference>
<keyword evidence="4" id="KW-1133">Transmembrane helix</keyword>
<evidence type="ECO:0000256" key="1">
    <source>
        <dbReference type="ARBA" id="ARBA00005189"/>
    </source>
</evidence>
<dbReference type="Pfam" id="PF01553">
    <property type="entry name" value="Acyltransferase"/>
    <property type="match status" value="1"/>
</dbReference>
<gene>
    <name evidence="6" type="ORF">I5M32_01020</name>
</gene>
<evidence type="ECO:0000259" key="5">
    <source>
        <dbReference type="SMART" id="SM00563"/>
    </source>
</evidence>
<dbReference type="InterPro" id="IPR002123">
    <property type="entry name" value="Plipid/glycerol_acylTrfase"/>
</dbReference>
<feature type="domain" description="Phospholipid/glycerol acyltransferase" evidence="5">
    <location>
        <begin position="76"/>
        <end position="195"/>
    </location>
</feature>
<keyword evidence="7" id="KW-1185">Reference proteome</keyword>
<reference evidence="6 7" key="1">
    <citation type="submission" date="2020-12" db="EMBL/GenBank/DDBJ databases">
        <title>Bacterial novel species Pedobacter sp. SD-b isolated from soil.</title>
        <authorList>
            <person name="Jung H.-Y."/>
        </authorList>
    </citation>
    <scope>NUCLEOTIDE SEQUENCE [LARGE SCALE GENOMIC DNA]</scope>
    <source>
        <strain evidence="6 7">SD-b</strain>
    </source>
</reference>
<keyword evidence="3 6" id="KW-0012">Acyltransferase</keyword>
<comment type="pathway">
    <text evidence="1">Lipid metabolism.</text>
</comment>
<evidence type="ECO:0000256" key="2">
    <source>
        <dbReference type="ARBA" id="ARBA00022679"/>
    </source>
</evidence>
<evidence type="ECO:0000256" key="4">
    <source>
        <dbReference type="SAM" id="Phobius"/>
    </source>
</evidence>
<dbReference type="Proteomes" id="UP000660024">
    <property type="component" value="Unassembled WGS sequence"/>
</dbReference>
<protein>
    <submittedName>
        <fullName evidence="6">1-acyl-sn-glycerol-3-phosphate acyltransferase</fullName>
    </submittedName>
</protein>
<evidence type="ECO:0000256" key="3">
    <source>
        <dbReference type="ARBA" id="ARBA00023315"/>
    </source>
</evidence>
<comment type="caution">
    <text evidence="6">The sequence shown here is derived from an EMBL/GenBank/DDBJ whole genome shotgun (WGS) entry which is preliminary data.</text>
</comment>
<organism evidence="6 7">
    <name type="scientific">Pedobacter segetis</name>
    <dbReference type="NCBI Taxonomy" id="2793069"/>
    <lineage>
        <taxon>Bacteria</taxon>
        <taxon>Pseudomonadati</taxon>
        <taxon>Bacteroidota</taxon>
        <taxon>Sphingobacteriia</taxon>
        <taxon>Sphingobacteriales</taxon>
        <taxon>Sphingobacteriaceae</taxon>
        <taxon>Pedobacter</taxon>
    </lineage>
</organism>
<feature type="transmembrane region" description="Helical" evidence="4">
    <location>
        <begin position="44"/>
        <end position="64"/>
    </location>
</feature>
<keyword evidence="4" id="KW-0472">Membrane</keyword>
<dbReference type="RefSeq" id="WP_200584070.1">
    <property type="nucleotide sequence ID" value="NZ_JAEHFY010000001.1"/>
</dbReference>
<dbReference type="SMART" id="SM00563">
    <property type="entry name" value="PlsC"/>
    <property type="match status" value="1"/>
</dbReference>